<evidence type="ECO:0000256" key="1">
    <source>
        <dbReference type="SAM" id="Phobius"/>
    </source>
</evidence>
<dbReference type="Proteomes" id="UP000035932">
    <property type="component" value="Unassembled WGS sequence"/>
</dbReference>
<dbReference type="EMBL" id="LFML01000025">
    <property type="protein sequence ID" value="KMO98601.1"/>
    <property type="molecule type" value="Genomic_DNA"/>
</dbReference>
<evidence type="ECO:0000313" key="2">
    <source>
        <dbReference type="EMBL" id="KMO98601.1"/>
    </source>
</evidence>
<dbReference type="AlphaFoldDB" id="A0A0J7AN36"/>
<keyword evidence="3" id="KW-1185">Reference proteome</keyword>
<gene>
    <name evidence="2" type="ORF">ACS04_06760</name>
</gene>
<comment type="caution">
    <text evidence="2">The sequence shown here is derived from an EMBL/GenBank/DDBJ whole genome shotgun (WGS) entry which is preliminary data.</text>
</comment>
<keyword evidence="1" id="KW-1133">Transmembrane helix</keyword>
<keyword evidence="1" id="KW-0472">Membrane</keyword>
<dbReference type="STRING" id="66430.ACS04_06760"/>
<sequence>MFRRSEPVPFAFVAEADRFRSNVTPPPRERLGTAQMAARSLVGLTVVAGLVGSLLFGLPALQPHQAPAKSQQSQASEGR</sequence>
<dbReference type="PATRIC" id="fig|66430.4.peg.3645"/>
<proteinExistence type="predicted"/>
<reference evidence="2 3" key="1">
    <citation type="submission" date="2015-06" db="EMBL/GenBank/DDBJ databases">
        <title>Recapitulation of the evolution of biosynthetic gene clusters reveals hidden chemical diversity on bacterial genomes.</title>
        <authorList>
            <person name="Cruz-Morales P."/>
            <person name="Martinez-Guerrero C."/>
            <person name="Morales-Escalante M.A."/>
            <person name="Yanez-Guerra L.A."/>
            <person name="Kopp J.F."/>
            <person name="Feldmann J."/>
            <person name="Ramos-Aboites H.E."/>
            <person name="Barona-Gomez F."/>
        </authorList>
    </citation>
    <scope>NUCLEOTIDE SEQUENCE [LARGE SCALE GENOMIC DNA]</scope>
    <source>
        <strain evidence="2 3">ATCC 31245</strain>
    </source>
</reference>
<organism evidence="2 3">
    <name type="scientific">Streptomyces roseus</name>
    <dbReference type="NCBI Taxonomy" id="66430"/>
    <lineage>
        <taxon>Bacteria</taxon>
        <taxon>Bacillati</taxon>
        <taxon>Actinomycetota</taxon>
        <taxon>Actinomycetes</taxon>
        <taxon>Kitasatosporales</taxon>
        <taxon>Streptomycetaceae</taxon>
        <taxon>Streptomyces</taxon>
    </lineage>
</organism>
<dbReference type="OrthoDB" id="4316681at2"/>
<feature type="transmembrane region" description="Helical" evidence="1">
    <location>
        <begin position="41"/>
        <end position="61"/>
    </location>
</feature>
<dbReference type="RefSeq" id="WP_048475605.1">
    <property type="nucleotide sequence ID" value="NZ_JBHYYZ010000108.1"/>
</dbReference>
<evidence type="ECO:0000313" key="3">
    <source>
        <dbReference type="Proteomes" id="UP000035932"/>
    </source>
</evidence>
<name>A0A0J7AN36_9ACTN</name>
<protein>
    <submittedName>
        <fullName evidence="2">Membrane protein</fullName>
    </submittedName>
</protein>
<accession>A0A0J7AN36</accession>
<keyword evidence="1" id="KW-0812">Transmembrane</keyword>